<dbReference type="PANTHER" id="PTHR34988">
    <property type="entry name" value="PROTEIN, PUTATIVE-RELATED"/>
    <property type="match status" value="1"/>
</dbReference>
<dbReference type="EMBL" id="MHOD01000007">
    <property type="protein sequence ID" value="OGZ58438.1"/>
    <property type="molecule type" value="Genomic_DNA"/>
</dbReference>
<feature type="domain" description="PPC" evidence="1">
    <location>
        <begin position="5"/>
        <end position="141"/>
    </location>
</feature>
<dbReference type="PANTHER" id="PTHR34988:SF1">
    <property type="entry name" value="DNA-BINDING PROTEIN"/>
    <property type="match status" value="1"/>
</dbReference>
<reference evidence="2 3" key="1">
    <citation type="journal article" date="2016" name="Nat. Commun.">
        <title>Thousands of microbial genomes shed light on interconnected biogeochemical processes in an aquifer system.</title>
        <authorList>
            <person name="Anantharaman K."/>
            <person name="Brown C.T."/>
            <person name="Hug L.A."/>
            <person name="Sharon I."/>
            <person name="Castelle C.J."/>
            <person name="Probst A.J."/>
            <person name="Thomas B.C."/>
            <person name="Singh A."/>
            <person name="Wilkins M.J."/>
            <person name="Karaoz U."/>
            <person name="Brodie E.L."/>
            <person name="Williams K.H."/>
            <person name="Hubbard S.S."/>
            <person name="Banfield J.F."/>
        </authorList>
    </citation>
    <scope>NUCLEOTIDE SEQUENCE [LARGE SCALE GENOMIC DNA]</scope>
</reference>
<sequence length="141" mass="15930">MELIKTFQSLHILRLSYGEELREQLEKFCADNNIGAAWINAIGATKELEIGVYNLKEKKYDTKVFSEMLEITSVIGDMSIKDGKPFLHAHGTFSRPSMEVVGGHIMRCVTSATLEILLNKIEGSMERQHDEFSGLHLLCKD</sequence>
<proteinExistence type="predicted"/>
<dbReference type="InterPro" id="IPR005175">
    <property type="entry name" value="PPC_dom"/>
</dbReference>
<dbReference type="STRING" id="1802158.A2827_01875"/>
<dbReference type="AlphaFoldDB" id="A0A1G2H919"/>
<evidence type="ECO:0000259" key="1">
    <source>
        <dbReference type="PROSITE" id="PS51742"/>
    </source>
</evidence>
<organism evidence="2 3">
    <name type="scientific">Candidatus Spechtbacteria bacterium RIFCSPHIGHO2_01_FULL_43_30</name>
    <dbReference type="NCBI Taxonomy" id="1802158"/>
    <lineage>
        <taxon>Bacteria</taxon>
        <taxon>Candidatus Spechtiibacteriota</taxon>
    </lineage>
</organism>
<name>A0A1G2H919_9BACT</name>
<dbReference type="InterPro" id="IPR025707">
    <property type="entry name" value="DNA_bp_PD1"/>
</dbReference>
<evidence type="ECO:0000313" key="2">
    <source>
        <dbReference type="EMBL" id="OGZ58438.1"/>
    </source>
</evidence>
<dbReference type="SUPFAM" id="SSF117856">
    <property type="entry name" value="AF0104/ALDC/Ptd012-like"/>
    <property type="match status" value="1"/>
</dbReference>
<accession>A0A1G2H919</accession>
<dbReference type="Pfam" id="PF03479">
    <property type="entry name" value="PCC"/>
    <property type="match status" value="1"/>
</dbReference>
<dbReference type="PIRSF" id="PIRSF016702">
    <property type="entry name" value="DNA_bp_PD1"/>
    <property type="match status" value="1"/>
</dbReference>
<protein>
    <recommendedName>
        <fullName evidence="1">PPC domain-containing protein</fullName>
    </recommendedName>
</protein>
<dbReference type="PROSITE" id="PS51742">
    <property type="entry name" value="PPC"/>
    <property type="match status" value="1"/>
</dbReference>
<dbReference type="Proteomes" id="UP000177932">
    <property type="component" value="Unassembled WGS sequence"/>
</dbReference>
<evidence type="ECO:0000313" key="3">
    <source>
        <dbReference type="Proteomes" id="UP000177932"/>
    </source>
</evidence>
<dbReference type="CDD" id="cd11378">
    <property type="entry name" value="DUF296"/>
    <property type="match status" value="1"/>
</dbReference>
<gene>
    <name evidence="2" type="ORF">A2827_01875</name>
</gene>
<comment type="caution">
    <text evidence="2">The sequence shown here is derived from an EMBL/GenBank/DDBJ whole genome shotgun (WGS) entry which is preliminary data.</text>
</comment>
<dbReference type="Gene3D" id="3.30.1330.80">
    <property type="entry name" value="Hypothetical protein, similar to alpha- acetolactate decarboxylase, domain 2"/>
    <property type="match status" value="1"/>
</dbReference>